<dbReference type="Gene3D" id="3.40.50.12230">
    <property type="match status" value="1"/>
</dbReference>
<dbReference type="InterPro" id="IPR036477">
    <property type="entry name" value="Formyl_transf_N_sf"/>
</dbReference>
<keyword evidence="5" id="KW-1185">Reference proteome</keyword>
<feature type="compositionally biased region" description="Low complexity" evidence="1">
    <location>
        <begin position="779"/>
        <end position="790"/>
    </location>
</feature>
<reference evidence="3" key="1">
    <citation type="submission" date="2016-04" db="EMBL/GenBank/DDBJ databases">
        <authorList>
            <person name="Nguyen H.D."/>
            <person name="Kesanakurti P."/>
            <person name="Cullis J."/>
            <person name="Levesque C.A."/>
            <person name="Hambleton S."/>
        </authorList>
    </citation>
    <scope>NUCLEOTIDE SEQUENCE</scope>
    <source>
        <strain evidence="3">DAOMC 238032</strain>
    </source>
</reference>
<dbReference type="InterPro" id="IPR001753">
    <property type="entry name" value="Enoyl-CoA_hydra/iso"/>
</dbReference>
<gene>
    <name evidence="3" type="ORF">A4X03_0g707</name>
    <name evidence="2" type="ORF">JKIAZH3_G9550</name>
</gene>
<accession>A0A177VFE4</accession>
<dbReference type="CDD" id="cd06558">
    <property type="entry name" value="crotonase-like"/>
    <property type="match status" value="1"/>
</dbReference>
<dbReference type="CDD" id="cd08650">
    <property type="entry name" value="FMT_core_HypX_N"/>
    <property type="match status" value="1"/>
</dbReference>
<sequence>MRILFICTAFNSLSQRLALVLRQKGHAVTVELALSPELMISAAELAQPDLVVCPFLTKRVPREVYTRWLTLIVHPGPPRDAGPSALDFCLIGDDGSLEDAEAQLTFLDQRDAAAGATPTTRSHWGVTVLQAIEEFDAGPIWAFDQFALDAETRRFTKSDLYRGPVTRSAVNGVLAAIDRIHVASQQTGTGISADLTPPPNARELCVSSSLPFQGGPTCDRPLLKGSARDFVHLVKSAHEAGHRLNAEVIVQRINCGDSQPGVLSSLFGAPLFLYDACVQTGPMPAFITRQAQDAAVGTILASRDGAVLVNVGADYPIWIGHLRKPKAKADRYLAPKLPATQALLSIETVSEKSGIRQVRTWPIHDTFDEKAARPWTKEEGTYQPVWVDLDLVAEDTLVGYVYFEFYNGATATESCKVLLQAIEWTLRQPGLKAIVLMGGAGYFSNGVALNVIEGAEDPSAESWFNINAIDDCVRSVLAPSGVLTFAAIRANCAAGGLALATACDVVLCSNSAVLNPHYRGLGLYGSEYHTYSWYERCGHERAADFARTMLPMSSTGARNIGLVDIVLGKGSESPRQIEQLTKEAVSRIMRSTVREAEQDTTHTLGAGAPWTKPILRHLAKTDIKLAEHYLACKHAYLACLFASRLPARNASGVTISFAEGFAAYRKAELDNMVLDFFHPVRGERYASRRLAFVRKLAASKSPARFALHRRFGTSWPEWENSQQMVAQEQDEEELDAFDGLGDIPAQVAFDRLEAVHRAQSIMARSASQGTVDSNASGVPEIEPSSNELSPPETPLPSSPKEAMDLQDESLAVTEPMLAGSGNGPKPCSLTNSRSAAISFVDNPVVLETPGSTAPRTAKVSRVTHPHMIRRKSSLRSMTSFTFGGWGKKESNDPNSSSAAAAGVIGLAILPLPHQQQPNDGKSQHKPSAATRLFNTIARRSKASISNLSQALDAKATSTERIMRRASMQLRRPSTPIRTHLDPLEAEDKPVPRADAESPAPPIVFACYYNSDDTPRPVAA</sequence>
<evidence type="ECO:0000313" key="5">
    <source>
        <dbReference type="Proteomes" id="UP000836402"/>
    </source>
</evidence>
<dbReference type="AlphaFoldDB" id="A0A177VFE4"/>
<dbReference type="SUPFAM" id="SSF53328">
    <property type="entry name" value="Formyltransferase"/>
    <property type="match status" value="1"/>
</dbReference>
<proteinExistence type="predicted"/>
<protein>
    <recommendedName>
        <fullName evidence="6">Formyl transferase C-terminal domain-containing protein</fullName>
    </recommendedName>
</protein>
<reference evidence="3" key="2">
    <citation type="journal article" date="2019" name="IMA Fungus">
        <title>Genome sequencing and comparison of five Tilletia species to identify candidate genes for the detection of regulated species infecting wheat.</title>
        <authorList>
            <person name="Nguyen H.D.T."/>
            <person name="Sultana T."/>
            <person name="Kesanakurti P."/>
            <person name="Hambleton S."/>
        </authorList>
    </citation>
    <scope>NUCLEOTIDE SEQUENCE</scope>
    <source>
        <strain evidence="3">DAOMC 238032</strain>
    </source>
</reference>
<reference evidence="2" key="3">
    <citation type="submission" date="2020-10" db="EMBL/GenBank/DDBJ databases">
        <authorList>
            <person name="Sedaghatjoo S."/>
        </authorList>
    </citation>
    <scope>NUCLEOTIDE SEQUENCE</scope>
    <source>
        <strain evidence="2">AZH3</strain>
    </source>
</reference>
<comment type="caution">
    <text evidence="3">The sequence shown here is derived from an EMBL/GenBank/DDBJ whole genome shotgun (WGS) entry which is preliminary data.</text>
</comment>
<dbReference type="Gene3D" id="3.90.226.10">
    <property type="entry name" value="2-enoyl-CoA Hydratase, Chain A, domain 1"/>
    <property type="match status" value="1"/>
</dbReference>
<feature type="region of interest" description="Disordered" evidence="1">
    <location>
        <begin position="763"/>
        <end position="805"/>
    </location>
</feature>
<dbReference type="EMBL" id="CAJHJG010000960">
    <property type="protein sequence ID" value="CAD6907559.1"/>
    <property type="molecule type" value="Genomic_DNA"/>
</dbReference>
<evidence type="ECO:0000313" key="4">
    <source>
        <dbReference type="Proteomes" id="UP000077671"/>
    </source>
</evidence>
<dbReference type="InterPro" id="IPR029045">
    <property type="entry name" value="ClpP/crotonase-like_dom_sf"/>
</dbReference>
<dbReference type="PANTHER" id="PTHR43388">
    <property type="entry name" value="HYDROGENASE MATURATION FACTOR HOXX"/>
    <property type="match status" value="1"/>
</dbReference>
<dbReference type="Proteomes" id="UP000836402">
    <property type="component" value="Unassembled WGS sequence"/>
</dbReference>
<organism evidence="3 4">
    <name type="scientific">Tilletia caries</name>
    <name type="common">wheat bunt fungus</name>
    <dbReference type="NCBI Taxonomy" id="13290"/>
    <lineage>
        <taxon>Eukaryota</taxon>
        <taxon>Fungi</taxon>
        <taxon>Dikarya</taxon>
        <taxon>Basidiomycota</taxon>
        <taxon>Ustilaginomycotina</taxon>
        <taxon>Exobasidiomycetes</taxon>
        <taxon>Tilletiales</taxon>
        <taxon>Tilletiaceae</taxon>
        <taxon>Tilletia</taxon>
    </lineage>
</organism>
<dbReference type="Pfam" id="PF00378">
    <property type="entry name" value="ECH_1"/>
    <property type="match status" value="1"/>
</dbReference>
<dbReference type="Proteomes" id="UP000077671">
    <property type="component" value="Unassembled WGS sequence"/>
</dbReference>
<feature type="compositionally biased region" description="Basic and acidic residues" evidence="1">
    <location>
        <begin position="978"/>
        <end position="995"/>
    </location>
</feature>
<feature type="region of interest" description="Disordered" evidence="1">
    <location>
        <begin position="975"/>
        <end position="997"/>
    </location>
</feature>
<dbReference type="EMBL" id="LWDD02000046">
    <property type="protein sequence ID" value="KAE8264775.1"/>
    <property type="molecule type" value="Genomic_DNA"/>
</dbReference>
<dbReference type="SUPFAM" id="SSF52096">
    <property type="entry name" value="ClpP/crotonase"/>
    <property type="match status" value="1"/>
</dbReference>
<evidence type="ECO:0000313" key="3">
    <source>
        <dbReference type="EMBL" id="KAE8264775.1"/>
    </source>
</evidence>
<dbReference type="PANTHER" id="PTHR43388:SF1">
    <property type="entry name" value="HYDROGENASE MATURATION FACTOR HOXX"/>
    <property type="match status" value="1"/>
</dbReference>
<evidence type="ECO:0000256" key="1">
    <source>
        <dbReference type="SAM" id="MobiDB-lite"/>
    </source>
</evidence>
<evidence type="ECO:0008006" key="6">
    <source>
        <dbReference type="Google" id="ProtNLM"/>
    </source>
</evidence>
<evidence type="ECO:0000313" key="2">
    <source>
        <dbReference type="EMBL" id="CAD6907559.1"/>
    </source>
</evidence>
<dbReference type="InterPro" id="IPR047180">
    <property type="entry name" value="HoxX-like"/>
</dbReference>
<name>A0A177VFE4_9BASI</name>
<feature type="compositionally biased region" description="Polar residues" evidence="1">
    <location>
        <begin position="765"/>
        <end position="776"/>
    </location>
</feature>